<sequence>MRWKVKEPKDGDLRVRESRFLLFPRLIRGERRWLEFASWTQVRRFDQATCFYEWRDIAWAD</sequence>
<dbReference type="AlphaFoldDB" id="A0A0F9L8M1"/>
<gene>
    <name evidence="1" type="ORF">LCGC14_1230540</name>
</gene>
<reference evidence="1" key="1">
    <citation type="journal article" date="2015" name="Nature">
        <title>Complex archaea that bridge the gap between prokaryotes and eukaryotes.</title>
        <authorList>
            <person name="Spang A."/>
            <person name="Saw J.H."/>
            <person name="Jorgensen S.L."/>
            <person name="Zaremba-Niedzwiedzka K."/>
            <person name="Martijn J."/>
            <person name="Lind A.E."/>
            <person name="van Eijk R."/>
            <person name="Schleper C."/>
            <person name="Guy L."/>
            <person name="Ettema T.J."/>
        </authorList>
    </citation>
    <scope>NUCLEOTIDE SEQUENCE</scope>
</reference>
<evidence type="ECO:0000313" key="1">
    <source>
        <dbReference type="EMBL" id="KKM91234.1"/>
    </source>
</evidence>
<comment type="caution">
    <text evidence="1">The sequence shown here is derived from an EMBL/GenBank/DDBJ whole genome shotgun (WGS) entry which is preliminary data.</text>
</comment>
<dbReference type="EMBL" id="LAZR01006564">
    <property type="protein sequence ID" value="KKM91234.1"/>
    <property type="molecule type" value="Genomic_DNA"/>
</dbReference>
<protein>
    <submittedName>
        <fullName evidence="1">Uncharacterized protein</fullName>
    </submittedName>
</protein>
<proteinExistence type="predicted"/>
<name>A0A0F9L8M1_9ZZZZ</name>
<accession>A0A0F9L8M1</accession>
<organism evidence="1">
    <name type="scientific">marine sediment metagenome</name>
    <dbReference type="NCBI Taxonomy" id="412755"/>
    <lineage>
        <taxon>unclassified sequences</taxon>
        <taxon>metagenomes</taxon>
        <taxon>ecological metagenomes</taxon>
    </lineage>
</organism>